<dbReference type="SUPFAM" id="SSF56672">
    <property type="entry name" value="DNA/RNA polymerases"/>
    <property type="match status" value="1"/>
</dbReference>
<gene>
    <name evidence="21" type="primary">GIP_141</name>
    <name evidence="21" type="ORF">AVEN_28995_1</name>
</gene>
<dbReference type="PROSITE" id="PS50158">
    <property type="entry name" value="ZF_CCHC"/>
    <property type="match status" value="2"/>
</dbReference>
<keyword evidence="9" id="KW-0378">Hydrolase</keyword>
<keyword evidence="7" id="KW-0064">Aspartyl protease</keyword>
<evidence type="ECO:0000256" key="10">
    <source>
        <dbReference type="ARBA" id="ARBA00022840"/>
    </source>
</evidence>
<dbReference type="PROSITE" id="PS50994">
    <property type="entry name" value="INTEGRASE"/>
    <property type="match status" value="1"/>
</dbReference>
<name>A0A4Y2AJQ6_ARAVE</name>
<keyword evidence="14" id="KW-0808">Transferase</keyword>
<dbReference type="GO" id="GO:0003964">
    <property type="term" value="F:RNA-directed DNA polymerase activity"/>
    <property type="evidence" value="ECO:0007669"/>
    <property type="project" value="UniProtKB-KW"/>
</dbReference>
<dbReference type="InterPro" id="IPR036875">
    <property type="entry name" value="Znf_CCHC_sf"/>
</dbReference>
<feature type="domain" description="CCHC-type" evidence="19">
    <location>
        <begin position="295"/>
        <end position="309"/>
    </location>
</feature>
<dbReference type="GO" id="GO:0042575">
    <property type="term" value="C:DNA polymerase complex"/>
    <property type="evidence" value="ECO:0007669"/>
    <property type="project" value="UniProtKB-ARBA"/>
</dbReference>
<keyword evidence="15" id="KW-0917">Virion maturation</keyword>
<dbReference type="Pfam" id="PF13976">
    <property type="entry name" value="gag_pre-integrs"/>
    <property type="match status" value="1"/>
</dbReference>
<dbReference type="InterPro" id="IPR001878">
    <property type="entry name" value="Znf_CCHC"/>
</dbReference>
<dbReference type="GO" id="GO:0015074">
    <property type="term" value="P:DNA integration"/>
    <property type="evidence" value="ECO:0007669"/>
    <property type="project" value="UniProtKB-KW"/>
</dbReference>
<evidence type="ECO:0000256" key="17">
    <source>
        <dbReference type="PROSITE-ProRule" id="PRU00047"/>
    </source>
</evidence>
<evidence type="ECO:0000259" key="19">
    <source>
        <dbReference type="PROSITE" id="PS50158"/>
    </source>
</evidence>
<dbReference type="Pfam" id="PF25597">
    <property type="entry name" value="SH3_retrovirus"/>
    <property type="match status" value="1"/>
</dbReference>
<dbReference type="GO" id="GO:0006310">
    <property type="term" value="P:DNA recombination"/>
    <property type="evidence" value="ECO:0007669"/>
    <property type="project" value="UniProtKB-KW"/>
</dbReference>
<keyword evidence="3" id="KW-0645">Protease</keyword>
<dbReference type="PANTHER" id="PTHR42648">
    <property type="entry name" value="TRANSPOSASE, PUTATIVE-RELATED"/>
    <property type="match status" value="1"/>
</dbReference>
<keyword evidence="10" id="KW-0067">ATP-binding</keyword>
<sequence length="794" mass="90499">MKKYGDKARLLFTDTDSLCYEITTGDLNKDLESMKQYFDFSDYPKDHSLYSDENKKKIGYFKDELNGQPSLEFIGLRSKMYSILSERGEKQTAKGIYKSVRQQQLKHANYRQCLFSRKPSTVSQKRIGSEKHHIFSMQQSKRALSAFDDKRFLLEDSVTSLSYGHYKIGSLNLRNREELVISFRSAVNLNIFCFIPVILYFNSRGFSVVSHGAPPSDVDCNLLTLRTSYQMIMPALCRLLDAEALLKDRRVSETKAPRSESSNDVAFSTNQRTVICFKCNKKGHIARFCVKTVVCHHCGKFGHKKRNCRYLTRKKPPFKEEEAAAVSFVVGEGEVKKFIVDSGATSHMCSQREWFEQLKPSSGTVSCAAKSSLLEVAGTGVIRGRLKNGQEIVLTNVLFIPELNGNLISVKQIQNAGYSVFFKDNKAILKRKNKTFVLCELNSKGQYVSDFVPTVSNTFVAETEEAELWHRRLGHSGNYALRKLGLPTSDSFCENCVIAKQSAEPIGKGNRRRKSAPMRMIHSDLCGPVELATLSGERYVLTFVDDYSRFCEVRLIKKKSDIAVEFKKFLKVNDTVKRIRCDNAKEYVSGELQKVARNAGVEIDPCPPYTPQLNGVAERMNRTLFDKARAMLYDSKLPKSCWGYAIQTAAFLHNRIPCTSINDHTPYELKYSTKPDLSKIRIFGCDAYVKVADTQRRKLDPKSKKMIFIGYSSMGYRVMDPVTRRVTVSRNVRFVEKKIISDKLSATTNIENQEDASDLGEETETDIKLEETERAIDDKYPEFRRSQRERKPVK</sequence>
<evidence type="ECO:0000256" key="2">
    <source>
        <dbReference type="ARBA" id="ARBA00022612"/>
    </source>
</evidence>
<keyword evidence="11" id="KW-0460">Magnesium</keyword>
<evidence type="ECO:0000256" key="12">
    <source>
        <dbReference type="ARBA" id="ARBA00022908"/>
    </source>
</evidence>
<keyword evidence="17" id="KW-0862">Zinc</keyword>
<dbReference type="InterPro" id="IPR057670">
    <property type="entry name" value="SH3_retrovirus"/>
</dbReference>
<dbReference type="Proteomes" id="UP000499080">
    <property type="component" value="Unassembled WGS sequence"/>
</dbReference>
<evidence type="ECO:0000256" key="4">
    <source>
        <dbReference type="ARBA" id="ARBA00022722"/>
    </source>
</evidence>
<feature type="domain" description="Integrase catalytic" evidence="20">
    <location>
        <begin position="513"/>
        <end position="674"/>
    </location>
</feature>
<keyword evidence="14" id="KW-0548">Nucleotidyltransferase</keyword>
<accession>A0A4Y2AJQ6</accession>
<evidence type="ECO:0000256" key="6">
    <source>
        <dbReference type="ARBA" id="ARBA00022741"/>
    </source>
</evidence>
<keyword evidence="6" id="KW-0547">Nucleotide-binding</keyword>
<dbReference type="GO" id="GO:0003887">
    <property type="term" value="F:DNA-directed DNA polymerase activity"/>
    <property type="evidence" value="ECO:0007669"/>
    <property type="project" value="UniProtKB-KW"/>
</dbReference>
<evidence type="ECO:0000313" key="22">
    <source>
        <dbReference type="Proteomes" id="UP000499080"/>
    </source>
</evidence>
<dbReference type="Gene3D" id="3.30.420.10">
    <property type="entry name" value="Ribonuclease H-like superfamily/Ribonuclease H"/>
    <property type="match status" value="1"/>
</dbReference>
<dbReference type="InterPro" id="IPR039537">
    <property type="entry name" value="Retrotran_Ty1/copia-like"/>
</dbReference>
<dbReference type="Pfam" id="PF22936">
    <property type="entry name" value="Pol_BBD"/>
    <property type="match status" value="1"/>
</dbReference>
<dbReference type="EMBL" id="BGPR01000020">
    <property type="protein sequence ID" value="GBL79960.1"/>
    <property type="molecule type" value="Genomic_DNA"/>
</dbReference>
<evidence type="ECO:0000259" key="20">
    <source>
        <dbReference type="PROSITE" id="PS50994"/>
    </source>
</evidence>
<dbReference type="GO" id="GO:0006508">
    <property type="term" value="P:proteolysis"/>
    <property type="evidence" value="ECO:0007669"/>
    <property type="project" value="UniProtKB-KW"/>
</dbReference>
<dbReference type="InterPro" id="IPR054722">
    <property type="entry name" value="PolX-like_BBD"/>
</dbReference>
<evidence type="ECO:0000256" key="8">
    <source>
        <dbReference type="ARBA" id="ARBA00022759"/>
    </source>
</evidence>
<comment type="function">
    <text evidence="1">The aspartyl protease (PR) mediates the proteolytic cleavages of the Gag and Gag-Pol polyproteins after assembly of the VLP.</text>
</comment>
<keyword evidence="4" id="KW-0540">Nuclease</keyword>
<evidence type="ECO:0000256" key="5">
    <source>
        <dbReference type="ARBA" id="ARBA00022723"/>
    </source>
</evidence>
<organism evidence="21 22">
    <name type="scientific">Araneus ventricosus</name>
    <name type="common">Orbweaver spider</name>
    <name type="synonym">Epeira ventricosa</name>
    <dbReference type="NCBI Taxonomy" id="182803"/>
    <lineage>
        <taxon>Eukaryota</taxon>
        <taxon>Metazoa</taxon>
        <taxon>Ecdysozoa</taxon>
        <taxon>Arthropoda</taxon>
        <taxon>Chelicerata</taxon>
        <taxon>Arachnida</taxon>
        <taxon>Araneae</taxon>
        <taxon>Araneomorphae</taxon>
        <taxon>Entelegynae</taxon>
        <taxon>Araneoidea</taxon>
        <taxon>Araneidae</taxon>
        <taxon>Araneus</taxon>
    </lineage>
</organism>
<dbReference type="Gene3D" id="4.10.60.10">
    <property type="entry name" value="Zinc finger, CCHC-type"/>
    <property type="match status" value="1"/>
</dbReference>
<keyword evidence="17" id="KW-0863">Zinc-finger</keyword>
<evidence type="ECO:0000256" key="11">
    <source>
        <dbReference type="ARBA" id="ARBA00022842"/>
    </source>
</evidence>
<feature type="compositionally biased region" description="Acidic residues" evidence="18">
    <location>
        <begin position="752"/>
        <end position="764"/>
    </location>
</feature>
<dbReference type="SUPFAM" id="SSF53098">
    <property type="entry name" value="Ribonuclease H-like"/>
    <property type="match status" value="1"/>
</dbReference>
<dbReference type="InterPro" id="IPR025724">
    <property type="entry name" value="GAG-pre-integrase_dom"/>
</dbReference>
<evidence type="ECO:0000256" key="1">
    <source>
        <dbReference type="ARBA" id="ARBA00002180"/>
    </source>
</evidence>
<dbReference type="Pfam" id="PF00665">
    <property type="entry name" value="rve"/>
    <property type="match status" value="1"/>
</dbReference>
<evidence type="ECO:0000256" key="14">
    <source>
        <dbReference type="ARBA" id="ARBA00022932"/>
    </source>
</evidence>
<evidence type="ECO:0000256" key="9">
    <source>
        <dbReference type="ARBA" id="ARBA00022801"/>
    </source>
</evidence>
<keyword evidence="12" id="KW-0229">DNA integration</keyword>
<evidence type="ECO:0000313" key="21">
    <source>
        <dbReference type="EMBL" id="GBL79960.1"/>
    </source>
</evidence>
<evidence type="ECO:0000256" key="15">
    <source>
        <dbReference type="ARBA" id="ARBA00023113"/>
    </source>
</evidence>
<keyword evidence="16" id="KW-0233">DNA recombination</keyword>
<dbReference type="InterPro" id="IPR012337">
    <property type="entry name" value="RNaseH-like_sf"/>
</dbReference>
<comment type="caution">
    <text evidence="21">The sequence shown here is derived from an EMBL/GenBank/DDBJ whole genome shotgun (WGS) entry which is preliminary data.</text>
</comment>
<keyword evidence="2" id="KW-1188">Viral release from host cell</keyword>
<dbReference type="GO" id="GO:0004519">
    <property type="term" value="F:endonuclease activity"/>
    <property type="evidence" value="ECO:0007669"/>
    <property type="project" value="UniProtKB-KW"/>
</dbReference>
<evidence type="ECO:0000256" key="16">
    <source>
        <dbReference type="ARBA" id="ARBA00023172"/>
    </source>
</evidence>
<evidence type="ECO:0000256" key="7">
    <source>
        <dbReference type="ARBA" id="ARBA00022750"/>
    </source>
</evidence>
<dbReference type="SUPFAM" id="SSF57756">
    <property type="entry name" value="Retrovirus zinc finger-like domains"/>
    <property type="match status" value="1"/>
</dbReference>
<feature type="region of interest" description="Disordered" evidence="18">
    <location>
        <begin position="751"/>
        <end position="794"/>
    </location>
</feature>
<dbReference type="InterPro" id="IPR036397">
    <property type="entry name" value="RNaseH_sf"/>
</dbReference>
<protein>
    <submittedName>
        <fullName evidence="21">Copia protein</fullName>
    </submittedName>
</protein>
<dbReference type="PANTHER" id="PTHR42648:SF11">
    <property type="entry name" value="TRANSPOSON TY4-P GAG-POL POLYPROTEIN"/>
    <property type="match status" value="1"/>
</dbReference>
<dbReference type="InterPro" id="IPR043502">
    <property type="entry name" value="DNA/RNA_pol_sf"/>
</dbReference>
<keyword evidence="22" id="KW-1185">Reference proteome</keyword>
<dbReference type="GO" id="GO:0004190">
    <property type="term" value="F:aspartic-type endopeptidase activity"/>
    <property type="evidence" value="ECO:0007669"/>
    <property type="project" value="UniProtKB-KW"/>
</dbReference>
<evidence type="ECO:0000256" key="3">
    <source>
        <dbReference type="ARBA" id="ARBA00022670"/>
    </source>
</evidence>
<feature type="compositionally biased region" description="Basic and acidic residues" evidence="18">
    <location>
        <begin position="765"/>
        <end position="794"/>
    </location>
</feature>
<dbReference type="GO" id="GO:0008270">
    <property type="term" value="F:zinc ion binding"/>
    <property type="evidence" value="ECO:0007669"/>
    <property type="project" value="UniProtKB-KW"/>
</dbReference>
<keyword evidence="14" id="KW-0239">DNA-directed DNA polymerase</keyword>
<feature type="domain" description="CCHC-type" evidence="19">
    <location>
        <begin position="276"/>
        <end position="289"/>
    </location>
</feature>
<dbReference type="SMART" id="SM00343">
    <property type="entry name" value="ZnF_C2HC"/>
    <property type="match status" value="2"/>
</dbReference>
<dbReference type="OrthoDB" id="8048980at2759"/>
<evidence type="ECO:0000256" key="13">
    <source>
        <dbReference type="ARBA" id="ARBA00022918"/>
    </source>
</evidence>
<dbReference type="GO" id="GO:0005524">
    <property type="term" value="F:ATP binding"/>
    <property type="evidence" value="ECO:0007669"/>
    <property type="project" value="UniProtKB-KW"/>
</dbReference>
<dbReference type="AlphaFoldDB" id="A0A4Y2AJQ6"/>
<reference evidence="21 22" key="1">
    <citation type="journal article" date="2019" name="Sci. Rep.">
        <title>Orb-weaving spider Araneus ventricosus genome elucidates the spidroin gene catalogue.</title>
        <authorList>
            <person name="Kono N."/>
            <person name="Nakamura H."/>
            <person name="Ohtoshi R."/>
            <person name="Moran D.A.P."/>
            <person name="Shinohara A."/>
            <person name="Yoshida Y."/>
            <person name="Fujiwara M."/>
            <person name="Mori M."/>
            <person name="Tomita M."/>
            <person name="Arakawa K."/>
        </authorList>
    </citation>
    <scope>NUCLEOTIDE SEQUENCE [LARGE SCALE GENOMIC DNA]</scope>
</reference>
<dbReference type="GO" id="GO:0003676">
    <property type="term" value="F:nucleic acid binding"/>
    <property type="evidence" value="ECO:0007669"/>
    <property type="project" value="InterPro"/>
</dbReference>
<dbReference type="InterPro" id="IPR001584">
    <property type="entry name" value="Integrase_cat-core"/>
</dbReference>
<evidence type="ECO:0000256" key="18">
    <source>
        <dbReference type="SAM" id="MobiDB-lite"/>
    </source>
</evidence>
<keyword evidence="8" id="KW-0255">Endonuclease</keyword>
<proteinExistence type="predicted"/>
<keyword evidence="5" id="KW-0479">Metal-binding</keyword>
<keyword evidence="13" id="KW-0695">RNA-directed DNA polymerase</keyword>